<sequence length="67" mass="7518">MFVEVLLLIFLFNLHVVSISGCMCFSPLLMPETCPWMTSKGDILGSRKMMFLEGFGLVWCADDCSCC</sequence>
<feature type="transmembrane region" description="Helical" evidence="1">
    <location>
        <begin position="6"/>
        <end position="30"/>
    </location>
</feature>
<evidence type="ECO:0000313" key="3">
    <source>
        <dbReference type="Proteomes" id="UP001497457"/>
    </source>
</evidence>
<dbReference type="Proteomes" id="UP001497457">
    <property type="component" value="Chromosome 16b"/>
</dbReference>
<reference evidence="2" key="1">
    <citation type="submission" date="2024-10" db="EMBL/GenBank/DDBJ databases">
        <authorList>
            <person name="Ryan C."/>
        </authorList>
    </citation>
    <scope>NUCLEOTIDE SEQUENCE [LARGE SCALE GENOMIC DNA]</scope>
</reference>
<proteinExistence type="predicted"/>
<keyword evidence="1" id="KW-1133">Transmembrane helix</keyword>
<dbReference type="AlphaFoldDB" id="A0ABC8Y9J4"/>
<evidence type="ECO:0000313" key="2">
    <source>
        <dbReference type="EMBL" id="CAL4938387.1"/>
    </source>
</evidence>
<accession>A0ABC8Y9J4</accession>
<evidence type="ECO:0008006" key="4">
    <source>
        <dbReference type="Google" id="ProtNLM"/>
    </source>
</evidence>
<keyword evidence="1" id="KW-0812">Transmembrane</keyword>
<organism evidence="2 3">
    <name type="scientific">Urochloa decumbens</name>
    <dbReference type="NCBI Taxonomy" id="240449"/>
    <lineage>
        <taxon>Eukaryota</taxon>
        <taxon>Viridiplantae</taxon>
        <taxon>Streptophyta</taxon>
        <taxon>Embryophyta</taxon>
        <taxon>Tracheophyta</taxon>
        <taxon>Spermatophyta</taxon>
        <taxon>Magnoliopsida</taxon>
        <taxon>Liliopsida</taxon>
        <taxon>Poales</taxon>
        <taxon>Poaceae</taxon>
        <taxon>PACMAD clade</taxon>
        <taxon>Panicoideae</taxon>
        <taxon>Panicodae</taxon>
        <taxon>Paniceae</taxon>
        <taxon>Melinidinae</taxon>
        <taxon>Urochloa</taxon>
    </lineage>
</organism>
<evidence type="ECO:0000256" key="1">
    <source>
        <dbReference type="SAM" id="Phobius"/>
    </source>
</evidence>
<keyword evidence="1" id="KW-0472">Membrane</keyword>
<dbReference type="EMBL" id="OZ075126">
    <property type="protein sequence ID" value="CAL4938387.1"/>
    <property type="molecule type" value="Genomic_DNA"/>
</dbReference>
<gene>
    <name evidence="2" type="ORF">URODEC1_LOCUS31190</name>
</gene>
<keyword evidence="3" id="KW-1185">Reference proteome</keyword>
<name>A0ABC8Y9J4_9POAL</name>
<protein>
    <recommendedName>
        <fullName evidence="4">Secreted protein</fullName>
    </recommendedName>
</protein>